<protein>
    <recommendedName>
        <fullName evidence="1">DUF1585 domain-containing protein</fullName>
    </recommendedName>
</protein>
<dbReference type="Proteomes" id="UP000318081">
    <property type="component" value="Chromosome"/>
</dbReference>
<accession>A0ABX5XZ49</accession>
<organism evidence="2 3">
    <name type="scientific">Stieleria magnilauensis</name>
    <dbReference type="NCBI Taxonomy" id="2527963"/>
    <lineage>
        <taxon>Bacteria</taxon>
        <taxon>Pseudomonadati</taxon>
        <taxon>Planctomycetota</taxon>
        <taxon>Planctomycetia</taxon>
        <taxon>Pirellulales</taxon>
        <taxon>Pirellulaceae</taxon>
        <taxon>Stieleria</taxon>
    </lineage>
</organism>
<dbReference type="InterPro" id="IPR011478">
    <property type="entry name" value="DUF1585"/>
</dbReference>
<dbReference type="EMBL" id="CP036432">
    <property type="protein sequence ID" value="QDV85966.1"/>
    <property type="molecule type" value="Genomic_DNA"/>
</dbReference>
<feature type="domain" description="DUF1585" evidence="1">
    <location>
        <begin position="34"/>
        <end position="103"/>
    </location>
</feature>
<gene>
    <name evidence="2" type="ORF">TBK1r_49830</name>
</gene>
<proteinExistence type="predicted"/>
<evidence type="ECO:0000313" key="2">
    <source>
        <dbReference type="EMBL" id="QDV85966.1"/>
    </source>
</evidence>
<evidence type="ECO:0000259" key="1">
    <source>
        <dbReference type="Pfam" id="PF07624"/>
    </source>
</evidence>
<reference evidence="2 3" key="1">
    <citation type="submission" date="2019-02" db="EMBL/GenBank/DDBJ databases">
        <title>Deep-cultivation of Planctomycetes and their phenomic and genomic characterization uncovers novel biology.</title>
        <authorList>
            <person name="Wiegand S."/>
            <person name="Jogler M."/>
            <person name="Boedeker C."/>
            <person name="Pinto D."/>
            <person name="Vollmers J."/>
            <person name="Rivas-Marin E."/>
            <person name="Kohn T."/>
            <person name="Peeters S.H."/>
            <person name="Heuer A."/>
            <person name="Rast P."/>
            <person name="Oberbeckmann S."/>
            <person name="Bunk B."/>
            <person name="Jeske O."/>
            <person name="Meyerdierks A."/>
            <person name="Storesund J.E."/>
            <person name="Kallscheuer N."/>
            <person name="Luecker S."/>
            <person name="Lage O.M."/>
            <person name="Pohl T."/>
            <person name="Merkel B.J."/>
            <person name="Hornburger P."/>
            <person name="Mueller R.-W."/>
            <person name="Bruemmer F."/>
            <person name="Labrenz M."/>
            <person name="Spormann A.M."/>
            <person name="Op den Camp H."/>
            <person name="Overmann J."/>
            <person name="Amann R."/>
            <person name="Jetten M.S.M."/>
            <person name="Mascher T."/>
            <person name="Medema M.H."/>
            <person name="Devos D.P."/>
            <person name="Kaster A.-K."/>
            <person name="Ovreas L."/>
            <person name="Rohde M."/>
            <person name="Galperin M.Y."/>
            <person name="Jogler C."/>
        </authorList>
    </citation>
    <scope>NUCLEOTIDE SEQUENCE [LARGE SCALE GENOMIC DNA]</scope>
    <source>
        <strain evidence="2 3">TBK1r</strain>
    </source>
</reference>
<dbReference type="Pfam" id="PF07624">
    <property type="entry name" value="PSD2"/>
    <property type="match status" value="1"/>
</dbReference>
<sequence>MYNHAGLYRMLELGKPVDTRGEIIDSGDPALDGEVADAIEMIRKLAQSERVEQVFVRHAFRFWMGRNETLHDAPVLQDAHRAYKESGGSMNALITSLLTSDAFLYRTRSAPER</sequence>
<evidence type="ECO:0000313" key="3">
    <source>
        <dbReference type="Proteomes" id="UP000318081"/>
    </source>
</evidence>
<name>A0ABX5XZ49_9BACT</name>
<keyword evidence="3" id="KW-1185">Reference proteome</keyword>